<accession>A0ABR3NJ91</accession>
<dbReference type="Pfam" id="PF18701">
    <property type="entry name" value="DUF5641"/>
    <property type="match status" value="1"/>
</dbReference>
<dbReference type="PANTHER" id="PTHR47331:SF5">
    <property type="entry name" value="RIBONUCLEASE H"/>
    <property type="match status" value="1"/>
</dbReference>
<evidence type="ECO:0000313" key="3">
    <source>
        <dbReference type="Proteomes" id="UP001558613"/>
    </source>
</evidence>
<dbReference type="Proteomes" id="UP001558613">
    <property type="component" value="Unassembled WGS sequence"/>
</dbReference>
<comment type="caution">
    <text evidence="2">The sequence shown here is derived from an EMBL/GenBank/DDBJ whole genome shotgun (WGS) entry which is preliminary data.</text>
</comment>
<keyword evidence="3" id="KW-1185">Reference proteome</keyword>
<feature type="domain" description="DUF5641" evidence="1">
    <location>
        <begin position="169"/>
        <end position="210"/>
    </location>
</feature>
<dbReference type="Gene3D" id="3.30.420.10">
    <property type="entry name" value="Ribonuclease H-like superfamily/Ribonuclease H"/>
    <property type="match status" value="1"/>
</dbReference>
<evidence type="ECO:0000313" key="2">
    <source>
        <dbReference type="EMBL" id="KAL1276822.1"/>
    </source>
</evidence>
<evidence type="ECO:0000259" key="1">
    <source>
        <dbReference type="Pfam" id="PF18701"/>
    </source>
</evidence>
<sequence length="248" mass="28336">MSPEDGIKLTLTKTKEKETLWGATLIDQVDPTRPRTKMKIWGVMFSCMASRAVHADIVEDLLTEGFLKAYQCFTALRGHPRKLWSDQGTNFVGARPVLQELYEFLTLEFQTLLYLAANLTNERPISARAQVQDEAVEIITPNSLLLGRAGTNGDSRGFEYPSYPFLHLRAIQTEVDKFWKQWSQLAGPNLYIRQKWHTPSRNVVAGDMVCCPVSDGQSKRNRGEENYPSTILYREVRRLMVLLPVEEQ</sequence>
<proteinExistence type="predicted"/>
<organism evidence="2 3">
    <name type="scientific">Cirrhinus molitorella</name>
    <name type="common">mud carp</name>
    <dbReference type="NCBI Taxonomy" id="172907"/>
    <lineage>
        <taxon>Eukaryota</taxon>
        <taxon>Metazoa</taxon>
        <taxon>Chordata</taxon>
        <taxon>Craniata</taxon>
        <taxon>Vertebrata</taxon>
        <taxon>Euteleostomi</taxon>
        <taxon>Actinopterygii</taxon>
        <taxon>Neopterygii</taxon>
        <taxon>Teleostei</taxon>
        <taxon>Ostariophysi</taxon>
        <taxon>Cypriniformes</taxon>
        <taxon>Cyprinidae</taxon>
        <taxon>Labeoninae</taxon>
        <taxon>Labeonini</taxon>
        <taxon>Cirrhinus</taxon>
    </lineage>
</organism>
<dbReference type="EMBL" id="JAYMGO010000004">
    <property type="protein sequence ID" value="KAL1276822.1"/>
    <property type="molecule type" value="Genomic_DNA"/>
</dbReference>
<dbReference type="InterPro" id="IPR036397">
    <property type="entry name" value="RNaseH_sf"/>
</dbReference>
<dbReference type="PANTHER" id="PTHR47331">
    <property type="entry name" value="PHD-TYPE DOMAIN-CONTAINING PROTEIN"/>
    <property type="match status" value="1"/>
</dbReference>
<name>A0ABR3NJ91_9TELE</name>
<gene>
    <name evidence="2" type="ORF">QQF64_036445</name>
</gene>
<dbReference type="InterPro" id="IPR040676">
    <property type="entry name" value="DUF5641"/>
</dbReference>
<reference evidence="2 3" key="1">
    <citation type="submission" date="2023-09" db="EMBL/GenBank/DDBJ databases">
        <authorList>
            <person name="Wang M."/>
        </authorList>
    </citation>
    <scope>NUCLEOTIDE SEQUENCE [LARGE SCALE GENOMIC DNA]</scope>
    <source>
        <strain evidence="2">GT-2023</strain>
        <tissue evidence="2">Liver</tissue>
    </source>
</reference>
<protein>
    <recommendedName>
        <fullName evidence="1">DUF5641 domain-containing protein</fullName>
    </recommendedName>
</protein>